<evidence type="ECO:0000313" key="2">
    <source>
        <dbReference type="EMBL" id="CAF1175352.1"/>
    </source>
</evidence>
<gene>
    <name evidence="2" type="ORF">OVA965_LOCUS22783</name>
    <name evidence="3" type="ORF">TMI583_LOCUS23497</name>
</gene>
<evidence type="ECO:0000256" key="1">
    <source>
        <dbReference type="SAM" id="MobiDB-lite"/>
    </source>
</evidence>
<dbReference type="Proteomes" id="UP000682733">
    <property type="component" value="Unassembled WGS sequence"/>
</dbReference>
<feature type="compositionally biased region" description="Polar residues" evidence="1">
    <location>
        <begin position="481"/>
        <end position="494"/>
    </location>
</feature>
<dbReference type="EMBL" id="CAJNOK010012977">
    <property type="protein sequence ID" value="CAF1175352.1"/>
    <property type="molecule type" value="Genomic_DNA"/>
</dbReference>
<feature type="compositionally biased region" description="Polar residues" evidence="1">
    <location>
        <begin position="538"/>
        <end position="551"/>
    </location>
</feature>
<feature type="region of interest" description="Disordered" evidence="1">
    <location>
        <begin position="481"/>
        <end position="551"/>
    </location>
</feature>
<name>A0A8S2N8Q0_9BILA</name>
<evidence type="ECO:0000313" key="4">
    <source>
        <dbReference type="Proteomes" id="UP000682733"/>
    </source>
</evidence>
<dbReference type="Proteomes" id="UP000677228">
    <property type="component" value="Unassembled WGS sequence"/>
</dbReference>
<feature type="compositionally biased region" description="Polar residues" evidence="1">
    <location>
        <begin position="501"/>
        <end position="518"/>
    </location>
</feature>
<feature type="region of interest" description="Disordered" evidence="1">
    <location>
        <begin position="385"/>
        <end position="419"/>
    </location>
</feature>
<organism evidence="3 4">
    <name type="scientific">Didymodactylos carnosus</name>
    <dbReference type="NCBI Taxonomy" id="1234261"/>
    <lineage>
        <taxon>Eukaryota</taxon>
        <taxon>Metazoa</taxon>
        <taxon>Spiralia</taxon>
        <taxon>Gnathifera</taxon>
        <taxon>Rotifera</taxon>
        <taxon>Eurotatoria</taxon>
        <taxon>Bdelloidea</taxon>
        <taxon>Philodinida</taxon>
        <taxon>Philodinidae</taxon>
        <taxon>Didymodactylos</taxon>
    </lineage>
</organism>
<proteinExistence type="predicted"/>
<protein>
    <submittedName>
        <fullName evidence="3">Uncharacterized protein</fullName>
    </submittedName>
</protein>
<evidence type="ECO:0000313" key="3">
    <source>
        <dbReference type="EMBL" id="CAF3986570.1"/>
    </source>
</evidence>
<reference evidence="3" key="1">
    <citation type="submission" date="2021-02" db="EMBL/GenBank/DDBJ databases">
        <authorList>
            <person name="Nowell W R."/>
        </authorList>
    </citation>
    <scope>NUCLEOTIDE SEQUENCE</scope>
</reference>
<dbReference type="AlphaFoldDB" id="A0A8S2N8Q0"/>
<comment type="caution">
    <text evidence="3">The sequence shown here is derived from an EMBL/GenBank/DDBJ whole genome shotgun (WGS) entry which is preliminary data.</text>
</comment>
<dbReference type="EMBL" id="CAJOBA010034500">
    <property type="protein sequence ID" value="CAF3986570.1"/>
    <property type="molecule type" value="Genomic_DNA"/>
</dbReference>
<accession>A0A8S2N8Q0</accession>
<sequence>MIISPVSSGLSSDHRAEGTESSAYNYTYNKIIDYTLKKTVNGQPDEKELQDQIIDIHAKSVIIIPRLCVLFQIFNYAMDVLNECENDVVFDDGYLASREISESVIRKATKIVNKILASVPKSPYYPRMPMLFVEKPACIAACNYYDHLNNTAVILFTLPEPLKDQYTSKKSLSRSRLIAPILSSSVPSTPEGTICLFPFNFFMSGALTSTMPEPLQIKNSPFHNCSHLVEPALINLTNDGILITSDLLVDSKNRHHKSIMKVPIPHDQQKRDSFEAKLKKYNVKLSDYESAYKTSGKPTKWRLSREAVYFYSQVADFVPEYSKYKTDMTETIEQLVKDGHIIETIVDNDIQYAVSPTSTHFRSLPIDTATYEQLKTELPPLLKQKNPVKSFKSQSDAPKSALTQSPTPATPSQPMPIIGTALTSSNSMLQQPSITDLQLFHQLSSSLSKNHIERLFEIFTQTNLNQFATYLNSFTFQNPKSRTSAAAPLNNQSSRYRRNESSAQPAFSRQSSINTFQPSEPPAKKPKRRAQLSRRSPFPTTTTCPISIENAQNQQDMEIDAVCKRPLHQNYKKHKNRWNPSFMHQRSLIYEDHFLNHGTTDQTLL</sequence>